<dbReference type="OrthoDB" id="7207000at2"/>
<organism evidence="1 2">
    <name type="scientific">Brevundimonas intermedia</name>
    <dbReference type="NCBI Taxonomy" id="74315"/>
    <lineage>
        <taxon>Bacteria</taxon>
        <taxon>Pseudomonadati</taxon>
        <taxon>Pseudomonadota</taxon>
        <taxon>Alphaproteobacteria</taxon>
        <taxon>Caulobacterales</taxon>
        <taxon>Caulobacteraceae</taxon>
        <taxon>Brevundimonas</taxon>
    </lineage>
</organism>
<proteinExistence type="predicted"/>
<dbReference type="RefSeq" id="WP_135194202.1">
    <property type="nucleotide sequence ID" value="NZ_SPVH01000006.1"/>
</dbReference>
<evidence type="ECO:0000313" key="1">
    <source>
        <dbReference type="EMBL" id="TFW11708.1"/>
    </source>
</evidence>
<dbReference type="AlphaFoldDB" id="A0A4Y9RWP5"/>
<protein>
    <submittedName>
        <fullName evidence="1">Uncharacterized protein</fullName>
    </submittedName>
</protein>
<dbReference type="EMBL" id="SPVH01000006">
    <property type="protein sequence ID" value="TFW11708.1"/>
    <property type="molecule type" value="Genomic_DNA"/>
</dbReference>
<accession>A0A4Y9RWP5</accession>
<name>A0A4Y9RWP5_9CAUL</name>
<comment type="caution">
    <text evidence="1">The sequence shown here is derived from an EMBL/GenBank/DDBJ whole genome shotgun (WGS) entry which is preliminary data.</text>
</comment>
<keyword evidence="2" id="KW-1185">Reference proteome</keyword>
<evidence type="ECO:0000313" key="2">
    <source>
        <dbReference type="Proteomes" id="UP000298216"/>
    </source>
</evidence>
<sequence>MGETTTSAAGDSLHWPPDKFRYDMREADARERVQRMDIAGRARALVWGPYDVLTPGLWRATARFSVDRWACRHTYRLEWGATADYSLFEFKPGRAGVFEVSAERLWIEAEKAELRIILTEGALGGVFELLDVRVEF</sequence>
<dbReference type="Proteomes" id="UP000298216">
    <property type="component" value="Unassembled WGS sequence"/>
</dbReference>
<reference evidence="1 2" key="1">
    <citation type="submission" date="2019-03" db="EMBL/GenBank/DDBJ databases">
        <title>Draft genome of Brevundimonas sp. a heavy metal resistant soil bacteria.</title>
        <authorList>
            <person name="Soto J."/>
        </authorList>
    </citation>
    <scope>NUCLEOTIDE SEQUENCE [LARGE SCALE GENOMIC DNA]</scope>
    <source>
        <strain evidence="1 2">B-10</strain>
    </source>
</reference>
<gene>
    <name evidence="1" type="ORF">EGY25_06395</name>
</gene>